<dbReference type="InterPro" id="IPR001314">
    <property type="entry name" value="Peptidase_S1A"/>
</dbReference>
<keyword evidence="5" id="KW-0378">Hydrolase</keyword>
<keyword evidence="1" id="KW-1015">Disulfide bond</keyword>
<dbReference type="Gene3D" id="2.40.10.10">
    <property type="entry name" value="Trypsin-like serine proteases"/>
    <property type="match status" value="1"/>
</dbReference>
<dbReference type="InterPro" id="IPR043504">
    <property type="entry name" value="Peptidase_S1_PA_chymotrypsin"/>
</dbReference>
<dbReference type="GO" id="GO:0006508">
    <property type="term" value="P:proteolysis"/>
    <property type="evidence" value="ECO:0007669"/>
    <property type="project" value="InterPro"/>
</dbReference>
<reference evidence="5" key="1">
    <citation type="journal article" date="2013" name="Genome Res.">
        <title>A second-generation assembly of the Drosophila simulans genome provides new insights into patterns of lineage-specific divergence.</title>
        <authorList>
            <person name="Hu T.T."/>
            <person name="Eisen M.B."/>
            <person name="Thornton K.R."/>
            <person name="Andolfatto P."/>
        </authorList>
    </citation>
    <scope>NUCLEOTIDE SEQUENCE [LARGE SCALE GENOMIC DNA]</scope>
    <source>
        <strain evidence="5">W501</strain>
    </source>
</reference>
<evidence type="ECO:0000256" key="2">
    <source>
        <dbReference type="ARBA" id="ARBA00024195"/>
    </source>
</evidence>
<dbReference type="Proteomes" id="UP000035880">
    <property type="component" value="Chromosome 3L"/>
</dbReference>
<evidence type="ECO:0000313" key="5">
    <source>
        <dbReference type="EMBL" id="KMZ00473.1"/>
    </source>
</evidence>
<feature type="signal peptide" evidence="3">
    <location>
        <begin position="1"/>
        <end position="28"/>
    </location>
</feature>
<dbReference type="InterPro" id="IPR009003">
    <property type="entry name" value="Peptidase_S1_PA"/>
</dbReference>
<feature type="chain" id="PRO_5005321997" evidence="3">
    <location>
        <begin position="29"/>
        <end position="322"/>
    </location>
</feature>
<accession>A0A0J9RY07</accession>
<name>A0A0J9RY07_DROSI</name>
<evidence type="ECO:0000256" key="1">
    <source>
        <dbReference type="ARBA" id="ARBA00023157"/>
    </source>
</evidence>
<dbReference type="Pfam" id="PF00089">
    <property type="entry name" value="Trypsin"/>
    <property type="match status" value="1"/>
</dbReference>
<reference evidence="5" key="3">
    <citation type="submission" date="2015-04" db="EMBL/GenBank/DDBJ databases">
        <authorList>
            <consortium name="FlyBase"/>
        </authorList>
    </citation>
    <scope>NUCLEOTIDE SEQUENCE</scope>
    <source>
        <strain evidence="5">W501</strain>
    </source>
</reference>
<feature type="domain" description="Peptidase S1" evidence="4">
    <location>
        <begin position="60"/>
        <end position="285"/>
    </location>
</feature>
<dbReference type="Bgee" id="FBgn0184050">
    <property type="expression patterns" value="Expressed in male reproductive system and 2 other cell types or tissues"/>
</dbReference>
<dbReference type="CDD" id="cd00190">
    <property type="entry name" value="Tryp_SPc"/>
    <property type="match status" value="1"/>
</dbReference>
<sequence>MLLLNYGVSRKIFSILLFLLLLLPILDAGDPIGSHFVRRRAKRLSSPYFDKEKTLVLAKYVVSIRSRRPHKLFGDNHFCGGVIISRTYILTSAHCAMDKRKIVHRSRVLVVVAGTTNRLKSRKGLSLNMEVKKIFVPDKFTVFNTNNIALMMLAKKLPLDNPLVGVINLPTADPEPGLNYTVLGWGRIFKGGPLASDILHIDVELLPRDICEKKVHILKEEMMCAGNLNNTMDENPCAGDTGSPLIFNETVFGVVSYRVGCGSRTLPSIYTNVYMHMDWINGIMNNNEANRLYYSPNYLFTIIGIFIGNKILKSWGFYLITT</sequence>
<dbReference type="SUPFAM" id="SSF50494">
    <property type="entry name" value="Trypsin-like serine proteases"/>
    <property type="match status" value="1"/>
</dbReference>
<dbReference type="SMART" id="SM00020">
    <property type="entry name" value="Tryp_SPc"/>
    <property type="match status" value="1"/>
</dbReference>
<comment type="similarity">
    <text evidence="2">Belongs to the peptidase S1 family. CLIP subfamily.</text>
</comment>
<dbReference type="PRINTS" id="PR00722">
    <property type="entry name" value="CHYMOTRYPSIN"/>
</dbReference>
<dbReference type="PROSITE" id="PS50240">
    <property type="entry name" value="TRYPSIN_DOM"/>
    <property type="match status" value="1"/>
</dbReference>
<dbReference type="EC" id="3.4.21.-" evidence="5"/>
<dbReference type="InterPro" id="IPR051487">
    <property type="entry name" value="Ser/Thr_Proteases_Immune/Dev"/>
</dbReference>
<dbReference type="KEGG" id="dsi:Dsimw501_GD12317"/>
<evidence type="ECO:0000259" key="4">
    <source>
        <dbReference type="PROSITE" id="PS50240"/>
    </source>
</evidence>
<dbReference type="InterPro" id="IPR001254">
    <property type="entry name" value="Trypsin_dom"/>
</dbReference>
<keyword evidence="3" id="KW-0732">Signal</keyword>
<dbReference type="OrthoDB" id="10059102at2759"/>
<proteinExistence type="inferred from homology"/>
<dbReference type="PANTHER" id="PTHR24256">
    <property type="entry name" value="TRYPTASE-RELATED"/>
    <property type="match status" value="1"/>
</dbReference>
<dbReference type="AlphaFoldDB" id="A0A0J9RY07"/>
<protein>
    <submittedName>
        <fullName evidence="5">Uncharacterized protein, isoform A</fullName>
        <ecNumber evidence="5">3.4.21.-</ecNumber>
    </submittedName>
</protein>
<dbReference type="EMBL" id="CM002912">
    <property type="protein sequence ID" value="KMZ00473.1"/>
    <property type="molecule type" value="Genomic_DNA"/>
</dbReference>
<dbReference type="GO" id="GO:0004252">
    <property type="term" value="F:serine-type endopeptidase activity"/>
    <property type="evidence" value="ECO:0007669"/>
    <property type="project" value="InterPro"/>
</dbReference>
<evidence type="ECO:0000256" key="3">
    <source>
        <dbReference type="SAM" id="SignalP"/>
    </source>
</evidence>
<organism evidence="5">
    <name type="scientific">Drosophila simulans</name>
    <name type="common">Fruit fly</name>
    <dbReference type="NCBI Taxonomy" id="7240"/>
    <lineage>
        <taxon>Eukaryota</taxon>
        <taxon>Metazoa</taxon>
        <taxon>Ecdysozoa</taxon>
        <taxon>Arthropoda</taxon>
        <taxon>Hexapoda</taxon>
        <taxon>Insecta</taxon>
        <taxon>Pterygota</taxon>
        <taxon>Neoptera</taxon>
        <taxon>Endopterygota</taxon>
        <taxon>Diptera</taxon>
        <taxon>Brachycera</taxon>
        <taxon>Muscomorpha</taxon>
        <taxon>Ephydroidea</taxon>
        <taxon>Drosophilidae</taxon>
        <taxon>Drosophila</taxon>
        <taxon>Sophophora</taxon>
    </lineage>
</organism>
<gene>
    <name evidence="5" type="primary">Dsim\GD12317</name>
    <name evidence="5" type="ORF">Dsimw501_GD12317</name>
</gene>
<reference evidence="5" key="2">
    <citation type="submission" date="2014-06" db="EMBL/GenBank/DDBJ databases">
        <authorList>
            <person name="Hu T."/>
            <person name="Eisen M.B."/>
            <person name="Thornton K.R."/>
            <person name="Andolfatto P."/>
        </authorList>
    </citation>
    <scope>NUCLEOTIDE SEQUENCE</scope>
    <source>
        <strain evidence="5">W501</strain>
    </source>
</reference>